<dbReference type="GO" id="GO:0071949">
    <property type="term" value="F:FAD binding"/>
    <property type="evidence" value="ECO:0007669"/>
    <property type="project" value="TreeGrafter"/>
</dbReference>
<evidence type="ECO:0000259" key="7">
    <source>
        <dbReference type="PROSITE" id="PS51645"/>
    </source>
</evidence>
<evidence type="ECO:0000256" key="3">
    <source>
        <dbReference type="ARBA" id="ARBA00022827"/>
    </source>
</evidence>
<feature type="binding site" evidence="5">
    <location>
        <begin position="268"/>
        <end position="275"/>
    </location>
    <ligand>
        <name>FAD</name>
        <dbReference type="ChEBI" id="CHEBI:57692"/>
    </ligand>
</feature>
<dbReference type="Gene3D" id="1.25.40.80">
    <property type="match status" value="1"/>
</dbReference>
<dbReference type="SUPFAM" id="SSF52425">
    <property type="entry name" value="Cryptochrome/photolyase, N-terminal domain"/>
    <property type="match status" value="1"/>
</dbReference>
<dbReference type="PRINTS" id="PR00147">
    <property type="entry name" value="DNAPHOTLYASE"/>
</dbReference>
<dbReference type="GO" id="GO:0006950">
    <property type="term" value="P:response to stress"/>
    <property type="evidence" value="ECO:0007669"/>
    <property type="project" value="UniProtKB-ARBA"/>
</dbReference>
<protein>
    <submittedName>
        <fullName evidence="8">Deoxyribodipyrimidine photolyase</fullName>
    </submittedName>
</protein>
<dbReference type="InterPro" id="IPR036155">
    <property type="entry name" value="Crypto/Photolyase_N_sf"/>
</dbReference>
<keyword evidence="2 5" id="KW-0285">Flavoprotein</keyword>
<gene>
    <name evidence="8" type="ORF">CFH83_09730</name>
</gene>
<organism evidence="8 9">
    <name type="scientific">Sulfuricurvum kujiense</name>
    <dbReference type="NCBI Taxonomy" id="148813"/>
    <lineage>
        <taxon>Bacteria</taxon>
        <taxon>Pseudomonadati</taxon>
        <taxon>Campylobacterota</taxon>
        <taxon>Epsilonproteobacteria</taxon>
        <taxon>Campylobacterales</taxon>
        <taxon>Sulfurimonadaceae</taxon>
        <taxon>Sulfuricurvum</taxon>
    </lineage>
</organism>
<accession>A0A2D3WHE1</accession>
<dbReference type="Proteomes" id="UP000228859">
    <property type="component" value="Unassembled WGS sequence"/>
</dbReference>
<evidence type="ECO:0000256" key="4">
    <source>
        <dbReference type="ARBA" id="ARBA00022991"/>
    </source>
</evidence>
<feature type="domain" description="Photolyase/cryptochrome alpha/beta" evidence="7">
    <location>
        <begin position="1"/>
        <end position="121"/>
    </location>
</feature>
<comment type="similarity">
    <text evidence="6">Belongs to the DNA photolyase family.</text>
</comment>
<dbReference type="InterPro" id="IPR002081">
    <property type="entry name" value="Cryptochrome/DNA_photolyase_1"/>
</dbReference>
<keyword evidence="8" id="KW-0456">Lyase</keyword>
<comment type="cofactor">
    <cofactor evidence="1">
        <name>(6R)-5,10-methylene-5,6,7,8-tetrahydrofolate</name>
        <dbReference type="ChEBI" id="CHEBI:15636"/>
    </cofactor>
</comment>
<dbReference type="GO" id="GO:0003677">
    <property type="term" value="F:DNA binding"/>
    <property type="evidence" value="ECO:0007669"/>
    <property type="project" value="TreeGrafter"/>
</dbReference>
<dbReference type="RefSeq" id="WP_294895475.1">
    <property type="nucleotide sequence ID" value="NZ_DLUI01000141.1"/>
</dbReference>
<keyword evidence="4 6" id="KW-0157">Chromophore</keyword>
<dbReference type="GO" id="GO:0003904">
    <property type="term" value="F:deoxyribodipyrimidine photo-lyase activity"/>
    <property type="evidence" value="ECO:0007669"/>
    <property type="project" value="TreeGrafter"/>
</dbReference>
<dbReference type="InterPro" id="IPR006050">
    <property type="entry name" value="DNA_photolyase_N"/>
</dbReference>
<feature type="binding site" evidence="5">
    <location>
        <begin position="231"/>
        <end position="235"/>
    </location>
    <ligand>
        <name>FAD</name>
        <dbReference type="ChEBI" id="CHEBI:57692"/>
    </ligand>
</feature>
<evidence type="ECO:0000313" key="9">
    <source>
        <dbReference type="Proteomes" id="UP000228859"/>
    </source>
</evidence>
<dbReference type="GO" id="GO:0009416">
    <property type="term" value="P:response to light stimulus"/>
    <property type="evidence" value="ECO:0007669"/>
    <property type="project" value="TreeGrafter"/>
</dbReference>
<dbReference type="PANTHER" id="PTHR11455:SF9">
    <property type="entry name" value="CRYPTOCHROME CIRCADIAN CLOCK 5 ISOFORM X1"/>
    <property type="match status" value="1"/>
</dbReference>
<dbReference type="InterPro" id="IPR036134">
    <property type="entry name" value="Crypto/Photolyase_FAD-like_sf"/>
</dbReference>
<keyword evidence="3 5" id="KW-0274">FAD</keyword>
<dbReference type="Gene3D" id="3.40.50.620">
    <property type="entry name" value="HUPs"/>
    <property type="match status" value="1"/>
</dbReference>
<dbReference type="PROSITE" id="PS51645">
    <property type="entry name" value="PHR_CRY_ALPHA_BETA"/>
    <property type="match status" value="1"/>
</dbReference>
<dbReference type="InterPro" id="IPR018394">
    <property type="entry name" value="DNA_photolyase_1_CS_C"/>
</dbReference>
<evidence type="ECO:0000256" key="6">
    <source>
        <dbReference type="RuleBase" id="RU004182"/>
    </source>
</evidence>
<evidence type="ECO:0000256" key="2">
    <source>
        <dbReference type="ARBA" id="ARBA00022630"/>
    </source>
</evidence>
<evidence type="ECO:0000313" key="8">
    <source>
        <dbReference type="EMBL" id="DAB37706.1"/>
    </source>
</evidence>
<dbReference type="GO" id="GO:0006139">
    <property type="term" value="P:nucleobase-containing compound metabolic process"/>
    <property type="evidence" value="ECO:0007669"/>
    <property type="project" value="UniProtKB-ARBA"/>
</dbReference>
<dbReference type="Pfam" id="PF00875">
    <property type="entry name" value="DNA_photolyase"/>
    <property type="match status" value="1"/>
</dbReference>
<dbReference type="Gene3D" id="1.10.579.10">
    <property type="entry name" value="DNA Cyclobutane Dipyrimidine Photolyase, subunit A, domain 3"/>
    <property type="match status" value="1"/>
</dbReference>
<dbReference type="Pfam" id="PF03441">
    <property type="entry name" value="FAD_binding_7"/>
    <property type="match status" value="1"/>
</dbReference>
<dbReference type="SUPFAM" id="SSF48173">
    <property type="entry name" value="Cryptochrome/photolyase FAD-binding domain"/>
    <property type="match status" value="1"/>
</dbReference>
<sequence>MRRILWFRRDLRTNDNPLLSLEGDILPIFIFDTDILASLKADDRRITLIFNALAHLKSSLQERGLDLALFYGKPTEIFKWLLSHNTYDEVCASGDYDTYALARDLDVSHLLPFHRLHDTYIFSPDEVLKSDGTPYLVFTPYYNRAKVLFTPEHMVEYPHVQQQRIEFEYRFLHTIVETAHSTQPIALESIGFIPQPLTPMQQLSPEAKLNLFAEKIENYSRNRDYMGLDATSFLSTDLRFGTLSIRSLLRWILLQKKRGIDTEPFFRQLIFRDFYAMLLYHFPHLSERNFRYPFTGVPDEAAFEAFCAGHTGVPIVDAGIRELLMSGEMHNRVRMIVASFFTKNLLLPWQWGESFFARHLNDYDAASNILSWQWSAGTGVDPQPYFRIFNPYTQTSKFDTEGIYIRRWLPQLATVSTKILSNEEALFTLHLNDYPPPIVQHKKSAQDALAYFKNSYINV</sequence>
<name>A0A2D3WHE1_9BACT</name>
<dbReference type="AlphaFoldDB" id="A0A2D3WHE1"/>
<dbReference type="InterPro" id="IPR005101">
    <property type="entry name" value="Cryptochr/Photolyase_FAD-bd"/>
</dbReference>
<dbReference type="InterPro" id="IPR014729">
    <property type="entry name" value="Rossmann-like_a/b/a_fold"/>
</dbReference>
<dbReference type="EMBL" id="DLUI01000141">
    <property type="protein sequence ID" value="DAB37706.1"/>
    <property type="molecule type" value="Genomic_DNA"/>
</dbReference>
<evidence type="ECO:0000256" key="1">
    <source>
        <dbReference type="ARBA" id="ARBA00001932"/>
    </source>
</evidence>
<proteinExistence type="inferred from homology"/>
<dbReference type="PROSITE" id="PS00691">
    <property type="entry name" value="DNA_PHOTOLYASES_1_2"/>
    <property type="match status" value="1"/>
</dbReference>
<dbReference type="PANTHER" id="PTHR11455">
    <property type="entry name" value="CRYPTOCHROME"/>
    <property type="match status" value="1"/>
</dbReference>
<feature type="binding site" evidence="5">
    <location>
        <position position="219"/>
    </location>
    <ligand>
        <name>FAD</name>
        <dbReference type="ChEBI" id="CHEBI:57692"/>
    </ligand>
</feature>
<feature type="binding site" evidence="5">
    <location>
        <position position="265"/>
    </location>
    <ligand>
        <name>FAD</name>
        <dbReference type="ChEBI" id="CHEBI:57692"/>
    </ligand>
</feature>
<evidence type="ECO:0000256" key="5">
    <source>
        <dbReference type="PIRSR" id="PIRSR602081-1"/>
    </source>
</evidence>
<reference evidence="8 9" key="1">
    <citation type="journal article" date="2017" name="Front. Microbiol.">
        <title>Comparative Genomic Analysis of the Class Epsilonproteobacteria and Proposed Reclassification to Epsilonbacteraeota (phyl. nov.).</title>
        <authorList>
            <person name="Waite D.W."/>
            <person name="Vanwonterghem I."/>
            <person name="Rinke C."/>
            <person name="Parks D.H."/>
            <person name="Zhang Y."/>
            <person name="Takai K."/>
            <person name="Sievert S.M."/>
            <person name="Simon J."/>
            <person name="Campbell B.J."/>
            <person name="Hanson T.E."/>
            <person name="Woyke T."/>
            <person name="Klotz M.G."/>
            <person name="Hugenholtz P."/>
        </authorList>
    </citation>
    <scope>NUCLEOTIDE SEQUENCE [LARGE SCALE GENOMIC DNA]</scope>
    <source>
        <strain evidence="8">UBA12443</strain>
    </source>
</reference>
<comment type="cofactor">
    <cofactor evidence="5">
        <name>FAD</name>
        <dbReference type="ChEBI" id="CHEBI:57692"/>
    </cofactor>
    <text evidence="5">Binds 1 FAD per subunit.</text>
</comment>
<comment type="caution">
    <text evidence="8">The sequence shown here is derived from an EMBL/GenBank/DDBJ whole genome shotgun (WGS) entry which is preliminary data.</text>
</comment>
<feature type="binding site" evidence="5">
    <location>
        <begin position="362"/>
        <end position="364"/>
    </location>
    <ligand>
        <name>FAD</name>
        <dbReference type="ChEBI" id="CHEBI:57692"/>
    </ligand>
</feature>